<proteinExistence type="predicted"/>
<evidence type="ECO:0000256" key="3">
    <source>
        <dbReference type="ARBA" id="ARBA00023004"/>
    </source>
</evidence>
<dbReference type="GO" id="GO:0016491">
    <property type="term" value="F:oxidoreductase activity"/>
    <property type="evidence" value="ECO:0007669"/>
    <property type="project" value="UniProtKB-KW"/>
</dbReference>
<comment type="caution">
    <text evidence="5">The sequence shown here is derived from an EMBL/GenBank/DDBJ whole genome shotgun (WGS) entry which is preliminary data.</text>
</comment>
<dbReference type="PANTHER" id="PTHR43498">
    <property type="entry name" value="FERREDOXIN:COB-COM HETERODISULFIDE REDUCTASE SUBUNIT A"/>
    <property type="match status" value="1"/>
</dbReference>
<accession>A0A645D9E4</accession>
<reference evidence="5" key="1">
    <citation type="submission" date="2019-08" db="EMBL/GenBank/DDBJ databases">
        <authorList>
            <person name="Kucharzyk K."/>
            <person name="Murdoch R.W."/>
            <person name="Higgins S."/>
            <person name="Loffler F."/>
        </authorList>
    </citation>
    <scope>NUCLEOTIDE SEQUENCE</scope>
</reference>
<dbReference type="InterPro" id="IPR039650">
    <property type="entry name" value="HdrA-like"/>
</dbReference>
<evidence type="ECO:0000313" key="5">
    <source>
        <dbReference type="EMBL" id="MPM85944.1"/>
    </source>
</evidence>
<name>A0A645D9E4_9ZZZZ</name>
<dbReference type="Pfam" id="PF12831">
    <property type="entry name" value="FAD_oxidored"/>
    <property type="match status" value="1"/>
</dbReference>
<gene>
    <name evidence="5" type="ORF">SDC9_133027</name>
</gene>
<keyword evidence="3" id="KW-0408">Iron</keyword>
<evidence type="ECO:0008006" key="6">
    <source>
        <dbReference type="Google" id="ProtNLM"/>
    </source>
</evidence>
<evidence type="ECO:0000256" key="2">
    <source>
        <dbReference type="ARBA" id="ARBA00023002"/>
    </source>
</evidence>
<keyword evidence="2" id="KW-0560">Oxidoreductase</keyword>
<evidence type="ECO:0000256" key="1">
    <source>
        <dbReference type="ARBA" id="ARBA00022723"/>
    </source>
</evidence>
<evidence type="ECO:0000256" key="4">
    <source>
        <dbReference type="ARBA" id="ARBA00023014"/>
    </source>
</evidence>
<dbReference type="AlphaFoldDB" id="A0A645D9E4"/>
<dbReference type="GO" id="GO:0046872">
    <property type="term" value="F:metal ion binding"/>
    <property type="evidence" value="ECO:0007669"/>
    <property type="project" value="UniProtKB-KW"/>
</dbReference>
<protein>
    <recommendedName>
        <fullName evidence="6">FAD dependent oxidoreductase</fullName>
    </recommendedName>
</protein>
<sequence length="336" mass="36387">MKILYHTTVVDVEVEGGKLQAISCLCAAHRFALQAKYFIDASGDADLIALAGIPFEQGRETDGKDQPMTMNFKLVDVDIQAIRDLMDSNVELFPFLAPKAGLQHQASRLSFSGFQEIMQEGIEAGEITFDRDIVLAFETNAAGEVIVNMTRVLEKNPVDPIQLSEAETEGRRQVWELYSFLKSHIPGFGKARMTFSGPRIGIRSSRRLKGAYRIMVADLLAETRFEDAISACGYPIDIHSPDGAATDSTFLREGGYYTIPLRSLLNEQVSNVLAAGRNISCEFAAHASLRVSPSAGAIGQGAGTAVAVALQAKTDLSHLPIPQLHATLKSAGVFLG</sequence>
<dbReference type="GO" id="GO:0051536">
    <property type="term" value="F:iron-sulfur cluster binding"/>
    <property type="evidence" value="ECO:0007669"/>
    <property type="project" value="UniProtKB-KW"/>
</dbReference>
<organism evidence="5">
    <name type="scientific">bioreactor metagenome</name>
    <dbReference type="NCBI Taxonomy" id="1076179"/>
    <lineage>
        <taxon>unclassified sequences</taxon>
        <taxon>metagenomes</taxon>
        <taxon>ecological metagenomes</taxon>
    </lineage>
</organism>
<dbReference type="PANTHER" id="PTHR43498:SF1">
    <property type="entry name" value="COB--COM HETERODISULFIDE REDUCTASE IRON-SULFUR SUBUNIT A"/>
    <property type="match status" value="1"/>
</dbReference>
<keyword evidence="4" id="KW-0411">Iron-sulfur</keyword>
<keyword evidence="1" id="KW-0479">Metal-binding</keyword>
<dbReference type="EMBL" id="VSSQ01034107">
    <property type="protein sequence ID" value="MPM85944.1"/>
    <property type="molecule type" value="Genomic_DNA"/>
</dbReference>